<evidence type="ECO:0000256" key="1">
    <source>
        <dbReference type="SAM" id="MobiDB-lite"/>
    </source>
</evidence>
<name>A0A916ZGV8_9HYPH</name>
<keyword evidence="3" id="KW-1185">Reference proteome</keyword>
<gene>
    <name evidence="2" type="ORF">GCM10011390_14880</name>
</gene>
<dbReference type="PANTHER" id="PTHR30105">
    <property type="entry name" value="UNCHARACTERIZED YIBQ-RELATED"/>
    <property type="match status" value="1"/>
</dbReference>
<evidence type="ECO:0008006" key="4">
    <source>
        <dbReference type="Google" id="ProtNLM"/>
    </source>
</evidence>
<comment type="caution">
    <text evidence="2">The sequence shown here is derived from an EMBL/GenBank/DDBJ whole genome shotgun (WGS) entry which is preliminary data.</text>
</comment>
<dbReference type="EMBL" id="BMIQ01000002">
    <property type="protein sequence ID" value="GGD97143.1"/>
    <property type="molecule type" value="Genomic_DNA"/>
</dbReference>
<dbReference type="CDD" id="cd10936">
    <property type="entry name" value="CE4_DAC2"/>
    <property type="match status" value="1"/>
</dbReference>
<dbReference type="SUPFAM" id="SSF88713">
    <property type="entry name" value="Glycoside hydrolase/deacetylase"/>
    <property type="match status" value="1"/>
</dbReference>
<reference evidence="2" key="2">
    <citation type="submission" date="2020-09" db="EMBL/GenBank/DDBJ databases">
        <authorList>
            <person name="Sun Q."/>
            <person name="Zhou Y."/>
        </authorList>
    </citation>
    <scope>NUCLEOTIDE SEQUENCE</scope>
    <source>
        <strain evidence="2">CGMCC 1.15367</strain>
    </source>
</reference>
<dbReference type="InterPro" id="IPR006837">
    <property type="entry name" value="Divergent_DAC"/>
</dbReference>
<accession>A0A916ZGV8</accession>
<organism evidence="2 3">
    <name type="scientific">Aureimonas endophytica</name>
    <dbReference type="NCBI Taxonomy" id="2027858"/>
    <lineage>
        <taxon>Bacteria</taxon>
        <taxon>Pseudomonadati</taxon>
        <taxon>Pseudomonadota</taxon>
        <taxon>Alphaproteobacteria</taxon>
        <taxon>Hyphomicrobiales</taxon>
        <taxon>Aurantimonadaceae</taxon>
        <taxon>Aureimonas</taxon>
    </lineage>
</organism>
<feature type="region of interest" description="Disordered" evidence="1">
    <location>
        <begin position="67"/>
        <end position="155"/>
    </location>
</feature>
<proteinExistence type="predicted"/>
<protein>
    <recommendedName>
        <fullName evidence="4">Divergent polysaccharide deacetylase family protein</fullName>
    </recommendedName>
</protein>
<dbReference type="Proteomes" id="UP000644699">
    <property type="component" value="Unassembled WGS sequence"/>
</dbReference>
<dbReference type="InterPro" id="IPR011330">
    <property type="entry name" value="Glyco_hydro/deAcase_b/a-brl"/>
</dbReference>
<dbReference type="GO" id="GO:0005975">
    <property type="term" value="P:carbohydrate metabolic process"/>
    <property type="evidence" value="ECO:0007669"/>
    <property type="project" value="InterPro"/>
</dbReference>
<reference evidence="2" key="1">
    <citation type="journal article" date="2014" name="Int. J. Syst. Evol. Microbiol.">
        <title>Complete genome sequence of Corynebacterium casei LMG S-19264T (=DSM 44701T), isolated from a smear-ripened cheese.</title>
        <authorList>
            <consortium name="US DOE Joint Genome Institute (JGI-PGF)"/>
            <person name="Walter F."/>
            <person name="Albersmeier A."/>
            <person name="Kalinowski J."/>
            <person name="Ruckert C."/>
        </authorList>
    </citation>
    <scope>NUCLEOTIDE SEQUENCE</scope>
    <source>
        <strain evidence="2">CGMCC 1.15367</strain>
    </source>
</reference>
<evidence type="ECO:0000313" key="3">
    <source>
        <dbReference type="Proteomes" id="UP000644699"/>
    </source>
</evidence>
<dbReference type="PANTHER" id="PTHR30105:SF2">
    <property type="entry name" value="DIVERGENT POLYSACCHARIDE DEACETYLASE SUPERFAMILY"/>
    <property type="match status" value="1"/>
</dbReference>
<dbReference type="Pfam" id="PF04748">
    <property type="entry name" value="Polysacc_deac_2"/>
    <property type="match status" value="1"/>
</dbReference>
<dbReference type="Gene3D" id="3.20.20.370">
    <property type="entry name" value="Glycoside hydrolase/deacetylase"/>
    <property type="match status" value="1"/>
</dbReference>
<sequence>MDDLYRPLGLDSPHRAWRLPAVRLDRLVLMLAVGGILGGSAAISLDRPVLRQVDVFAEQAEREAAAEMAAALPSPPEPAVKAAPLQPLGRSSAPEDSADPNLPTVSYPPNLSGDYGRLVPVRDPGSLRQAPGEADKVDEALTEPGEEGPLPVRAADGRRPFDVYQAEPASDRGTRIAIVVGGLGISQTGTMRAVEQLPPAVTLAFAAAGNSLDRWMRQARRSGHELLLQLPMEPTGYPDVSPGAHTLTAKDAAGRRWRDLDWSLGRLTNYVGVMNYMGARLTGDAEAMPALATELARRGLLYLDDGTSARSLARDAAKQAGAVYAGADILLDAQQDPDSIRRRLDALERTARAGGRAIGVASAFESSIATLGAWIREAEGRGIVIVPVSALADDPEAR</sequence>
<evidence type="ECO:0000313" key="2">
    <source>
        <dbReference type="EMBL" id="GGD97143.1"/>
    </source>
</evidence>
<dbReference type="AlphaFoldDB" id="A0A916ZGV8"/>
<dbReference type="RefSeq" id="WP_244639380.1">
    <property type="nucleotide sequence ID" value="NZ_BMIQ01000002.1"/>
</dbReference>